<keyword evidence="3" id="KW-1185">Reference proteome</keyword>
<evidence type="ECO:0000313" key="2">
    <source>
        <dbReference type="EMBL" id="CAB3691209.1"/>
    </source>
</evidence>
<feature type="transmembrane region" description="Helical" evidence="1">
    <location>
        <begin position="6"/>
        <end position="24"/>
    </location>
</feature>
<accession>A0ABM8KW35</accession>
<dbReference type="Proteomes" id="UP000494116">
    <property type="component" value="Unassembled WGS sequence"/>
</dbReference>
<keyword evidence="1" id="KW-0812">Transmembrane</keyword>
<dbReference type="RefSeq" id="WP_061303244.1">
    <property type="nucleotide sequence ID" value="NZ_CADIJS010000002.1"/>
</dbReference>
<organism evidence="2 3">
    <name type="scientific">Achromobacter piechaudii</name>
    <dbReference type="NCBI Taxonomy" id="72556"/>
    <lineage>
        <taxon>Bacteria</taxon>
        <taxon>Pseudomonadati</taxon>
        <taxon>Pseudomonadota</taxon>
        <taxon>Betaproteobacteria</taxon>
        <taxon>Burkholderiales</taxon>
        <taxon>Alcaligenaceae</taxon>
        <taxon>Achromobacter</taxon>
    </lineage>
</organism>
<reference evidence="2 3" key="1">
    <citation type="submission" date="2020-04" db="EMBL/GenBank/DDBJ databases">
        <authorList>
            <person name="De Canck E."/>
        </authorList>
    </citation>
    <scope>NUCLEOTIDE SEQUENCE [LARGE SCALE GENOMIC DNA]</scope>
    <source>
        <strain evidence="2 3">LMG 1873</strain>
    </source>
</reference>
<evidence type="ECO:0000256" key="1">
    <source>
        <dbReference type="SAM" id="Phobius"/>
    </source>
</evidence>
<gene>
    <name evidence="2" type="ORF">LMG1873_02126</name>
</gene>
<sequence length="119" mass="13406">MLINVVVLLLALLALMGLLFRLAAPRGRMASGVDAKHASGPSPLRRWCLRIVGASCLALSALFFYAWYAFYWKWDFNELGRYYDPVDQVVYTTSGFVWILPATLLLAAGGFCSWRGWRP</sequence>
<keyword evidence="1" id="KW-1133">Transmembrane helix</keyword>
<feature type="transmembrane region" description="Helical" evidence="1">
    <location>
        <begin position="90"/>
        <end position="114"/>
    </location>
</feature>
<keyword evidence="1" id="KW-0472">Membrane</keyword>
<comment type="caution">
    <text evidence="2">The sequence shown here is derived from an EMBL/GenBank/DDBJ whole genome shotgun (WGS) entry which is preliminary data.</text>
</comment>
<protein>
    <submittedName>
        <fullName evidence="2">Uncharacterized protein</fullName>
    </submittedName>
</protein>
<evidence type="ECO:0000313" key="3">
    <source>
        <dbReference type="Proteomes" id="UP000494116"/>
    </source>
</evidence>
<feature type="transmembrane region" description="Helical" evidence="1">
    <location>
        <begin position="47"/>
        <end position="70"/>
    </location>
</feature>
<name>A0ABM8KW35_9BURK</name>
<dbReference type="EMBL" id="CADIJS010000002">
    <property type="protein sequence ID" value="CAB3691209.1"/>
    <property type="molecule type" value="Genomic_DNA"/>
</dbReference>
<proteinExistence type="predicted"/>